<reference evidence="3" key="1">
    <citation type="submission" date="2023-07" db="EMBL/GenBank/DDBJ databases">
        <title>30 novel species of actinomycetes from the DSMZ collection.</title>
        <authorList>
            <person name="Nouioui I."/>
        </authorList>
    </citation>
    <scope>NUCLEOTIDE SEQUENCE [LARGE SCALE GENOMIC DNA]</scope>
    <source>
        <strain evidence="3">DSM 42041</strain>
    </source>
</reference>
<organism evidence="2 3">
    <name type="scientific">Streptomyces hazeniae</name>
    <dbReference type="NCBI Taxonomy" id="3075538"/>
    <lineage>
        <taxon>Bacteria</taxon>
        <taxon>Bacillati</taxon>
        <taxon>Actinomycetota</taxon>
        <taxon>Actinomycetes</taxon>
        <taxon>Kitasatosporales</taxon>
        <taxon>Streptomycetaceae</taxon>
        <taxon>Streptomyces</taxon>
    </lineage>
</organism>
<evidence type="ECO:0008006" key="4">
    <source>
        <dbReference type="Google" id="ProtNLM"/>
    </source>
</evidence>
<comment type="caution">
    <text evidence="2">The sequence shown here is derived from an EMBL/GenBank/DDBJ whole genome shotgun (WGS) entry which is preliminary data.</text>
</comment>
<evidence type="ECO:0000313" key="3">
    <source>
        <dbReference type="Proteomes" id="UP001183414"/>
    </source>
</evidence>
<proteinExistence type="predicted"/>
<evidence type="ECO:0000313" key="2">
    <source>
        <dbReference type="EMBL" id="MDT0382079.1"/>
    </source>
</evidence>
<dbReference type="Proteomes" id="UP001183414">
    <property type="component" value="Unassembled WGS sequence"/>
</dbReference>
<dbReference type="RefSeq" id="WP_311675689.1">
    <property type="nucleotide sequence ID" value="NZ_JAVREQ010000030.1"/>
</dbReference>
<evidence type="ECO:0000256" key="1">
    <source>
        <dbReference type="SAM" id="MobiDB-lite"/>
    </source>
</evidence>
<keyword evidence="3" id="KW-1185">Reference proteome</keyword>
<feature type="compositionally biased region" description="Low complexity" evidence="1">
    <location>
        <begin position="278"/>
        <end position="288"/>
    </location>
</feature>
<dbReference type="EMBL" id="JAVREQ010000030">
    <property type="protein sequence ID" value="MDT0382079.1"/>
    <property type="molecule type" value="Genomic_DNA"/>
</dbReference>
<protein>
    <recommendedName>
        <fullName evidence="4">PucR family transcriptional regulator</fullName>
    </recommendedName>
</protein>
<sequence length="303" mass="31033">MPVLDLPGRPDVLTLRDLTDGGNPLLTYLYPVPARAEEHGRYTVEQAEVCGADGSSPRDLRPGALAVLPPDACRAGARVGDVARVLTRQRAGAVVLAGPGHEPPDPGTVSALGEATSAAGLPLLVPVRPSPAWQVVAAVRAARHHAAAAHALRLAALMRCVDGLYRAGDGPEGLLAHLGESTDAGVYLAAPSSTGWRLLADDGCEEALLKARAHGTGPSGAAVRTAVGDHVLLAAVGDRGPFAVLAGVRGLEAGPWPDHLREVLVLATTQTALLTRRAARTPETAPAPGSLFIPRQPTSAPTG</sequence>
<name>A0ABU2NYK4_9ACTN</name>
<gene>
    <name evidence="2" type="ORF">RM572_25290</name>
</gene>
<feature type="region of interest" description="Disordered" evidence="1">
    <location>
        <begin position="278"/>
        <end position="303"/>
    </location>
</feature>
<accession>A0ABU2NYK4</accession>